<evidence type="ECO:0000256" key="5">
    <source>
        <dbReference type="ARBA" id="ARBA00022725"/>
    </source>
</evidence>
<evidence type="ECO:0000313" key="11">
    <source>
        <dbReference type="EMBL" id="EDS32027.1"/>
    </source>
</evidence>
<gene>
    <name evidence="11" type="ORF">CpipJ_CPIJ008779</name>
</gene>
<evidence type="ECO:0000256" key="7">
    <source>
        <dbReference type="ARBA" id="ARBA00023136"/>
    </source>
</evidence>
<feature type="transmembrane region" description="Helical" evidence="10">
    <location>
        <begin position="276"/>
        <end position="299"/>
    </location>
</feature>
<name>B0WP00_CULQU</name>
<feature type="transmembrane region" description="Helical" evidence="10">
    <location>
        <begin position="54"/>
        <end position="75"/>
    </location>
</feature>
<evidence type="ECO:0000256" key="3">
    <source>
        <dbReference type="ARBA" id="ARBA00022606"/>
    </source>
</evidence>
<dbReference type="PANTHER" id="PTHR21137">
    <property type="entry name" value="ODORANT RECEPTOR"/>
    <property type="match status" value="1"/>
</dbReference>
<evidence type="ECO:0000256" key="6">
    <source>
        <dbReference type="ARBA" id="ARBA00022989"/>
    </source>
</evidence>
<comment type="caution">
    <text evidence="10">Lacks conserved residue(s) required for the propagation of feature annotation.</text>
</comment>
<keyword evidence="9 10" id="KW-0807">Transducer</keyword>
<keyword evidence="2" id="KW-1003">Cell membrane</keyword>
<evidence type="ECO:0000256" key="2">
    <source>
        <dbReference type="ARBA" id="ARBA00022475"/>
    </source>
</evidence>
<keyword evidence="4 10" id="KW-0812">Transmembrane</keyword>
<dbReference type="EMBL" id="DS232018">
    <property type="protein sequence ID" value="EDS32027.1"/>
    <property type="molecule type" value="Genomic_DNA"/>
</dbReference>
<dbReference type="GO" id="GO:0005549">
    <property type="term" value="F:odorant binding"/>
    <property type="evidence" value="ECO:0007669"/>
    <property type="project" value="InterPro"/>
</dbReference>
<dbReference type="VEuPathDB" id="VectorBase:CQUJHB017468"/>
<dbReference type="PANTHER" id="PTHR21137:SF35">
    <property type="entry name" value="ODORANT RECEPTOR 19A-RELATED"/>
    <property type="match status" value="1"/>
</dbReference>
<keyword evidence="7 10" id="KW-0472">Membrane</keyword>
<dbReference type="GO" id="GO:0005886">
    <property type="term" value="C:plasma membrane"/>
    <property type="evidence" value="ECO:0007669"/>
    <property type="project" value="UniProtKB-SubCell"/>
</dbReference>
<accession>B0WP00</accession>
<keyword evidence="3 10" id="KW-0716">Sensory transduction</keyword>
<feature type="transmembrane region" description="Helical" evidence="10">
    <location>
        <begin position="140"/>
        <end position="170"/>
    </location>
</feature>
<dbReference type="Pfam" id="PF02949">
    <property type="entry name" value="7tm_6"/>
    <property type="match status" value="1"/>
</dbReference>
<proteinExistence type="inferred from homology"/>
<keyword evidence="6 10" id="KW-1133">Transmembrane helix</keyword>
<reference evidence="11" key="1">
    <citation type="submission" date="2007-03" db="EMBL/GenBank/DDBJ databases">
        <title>Annotation of Culex pipiens quinquefasciatus.</title>
        <authorList>
            <consortium name="The Broad Institute Genome Sequencing Platform"/>
            <person name="Atkinson P.W."/>
            <person name="Hemingway J."/>
            <person name="Christensen B.M."/>
            <person name="Higgs S."/>
            <person name="Kodira C."/>
            <person name="Hannick L."/>
            <person name="Megy K."/>
            <person name="O'Leary S."/>
            <person name="Pearson M."/>
            <person name="Haas B.J."/>
            <person name="Mauceli E."/>
            <person name="Wortman J.R."/>
            <person name="Lee N.H."/>
            <person name="Guigo R."/>
            <person name="Stanke M."/>
            <person name="Alvarado L."/>
            <person name="Amedeo P."/>
            <person name="Antoine C.H."/>
            <person name="Arensburger P."/>
            <person name="Bidwell S.L."/>
            <person name="Crawford M."/>
            <person name="Camaro F."/>
            <person name="Devon K."/>
            <person name="Engels R."/>
            <person name="Hammond M."/>
            <person name="Howarth C."/>
            <person name="Koehrsen M."/>
            <person name="Lawson D."/>
            <person name="Montgomery P."/>
            <person name="Nene V."/>
            <person name="Nusbaum C."/>
            <person name="Puiu D."/>
            <person name="Romero-Severson J."/>
            <person name="Severson D.W."/>
            <person name="Shumway M."/>
            <person name="Sisk P."/>
            <person name="Stolte C."/>
            <person name="Zeng Q."/>
            <person name="Eisenstadt E."/>
            <person name="Fraser-Liggett C."/>
            <person name="Strausberg R."/>
            <person name="Galagan J."/>
            <person name="Birren B."/>
            <person name="Collins F.H."/>
        </authorList>
    </citation>
    <scope>NUCLEOTIDE SEQUENCE [LARGE SCALE GENOMIC DNA]</scope>
    <source>
        <strain evidence="11">JHB</strain>
    </source>
</reference>
<dbReference type="VEuPathDB" id="VectorBase:CPIJ008779"/>
<feature type="transmembrane region" description="Helical" evidence="10">
    <location>
        <begin position="305"/>
        <end position="325"/>
    </location>
</feature>
<protein>
    <recommendedName>
        <fullName evidence="10">Odorant receptor</fullName>
    </recommendedName>
</protein>
<comment type="subcellular location">
    <subcellularLocation>
        <location evidence="1 10">Cell membrane</location>
        <topology evidence="1 10">Multi-pass membrane protein</topology>
    </subcellularLocation>
</comment>
<dbReference type="AlphaFoldDB" id="B0WP00"/>
<evidence type="ECO:0000256" key="9">
    <source>
        <dbReference type="ARBA" id="ARBA00023224"/>
    </source>
</evidence>
<evidence type="ECO:0000256" key="1">
    <source>
        <dbReference type="ARBA" id="ARBA00004651"/>
    </source>
</evidence>
<sequence length="396" mass="45832">MDLIESLKRYRIFQFDYSNAGKVYLEAVDWIDRLNAFMGICYFDPKVSRLQPRFIWGITTLFIYIYLAFESTYWYRNDVEKLLLCITTHGFSVQMASKVYTFIINRSQVVEVNTMNRDYYEMETTKSVTVQNSHKSSATIAYILLKMTAACYIILVGLIVLGPAIGGAIVSEKILPFGFELSHSNAWPAYIMNLAFHVNCGFYVAFLTTSSDSTFILYLLTAVGQIDAISGLLNELNEMLEKNASEEVISLQLRRIFQLHQHHFAYMRMFKNMFQYYFMMAITMLYFCMSICLAAFVLINWYMGVLVFCFCSAQIFYMCFLGTALQSKTEFLMKEIDSFSWYRLSVPNQKFAILFLASAQNPILLSAAMVKLNVATYLQVHKSVYSFLMLLLRIKQ</sequence>
<dbReference type="GO" id="GO:0007165">
    <property type="term" value="P:signal transduction"/>
    <property type="evidence" value="ECO:0007669"/>
    <property type="project" value="UniProtKB-KW"/>
</dbReference>
<keyword evidence="8 10" id="KW-0675">Receptor</keyword>
<dbReference type="HOGENOM" id="CLU_044523_0_0_1"/>
<dbReference type="eggNOG" id="ENOG502T8C4">
    <property type="taxonomic scope" value="Eukaryota"/>
</dbReference>
<evidence type="ECO:0000256" key="10">
    <source>
        <dbReference type="RuleBase" id="RU351113"/>
    </source>
</evidence>
<organism>
    <name type="scientific">Culex quinquefasciatus</name>
    <name type="common">Southern house mosquito</name>
    <name type="synonym">Culex pungens</name>
    <dbReference type="NCBI Taxonomy" id="7176"/>
    <lineage>
        <taxon>Eukaryota</taxon>
        <taxon>Metazoa</taxon>
        <taxon>Ecdysozoa</taxon>
        <taxon>Arthropoda</taxon>
        <taxon>Hexapoda</taxon>
        <taxon>Insecta</taxon>
        <taxon>Pterygota</taxon>
        <taxon>Neoptera</taxon>
        <taxon>Endopterygota</taxon>
        <taxon>Diptera</taxon>
        <taxon>Nematocera</taxon>
        <taxon>Culicoidea</taxon>
        <taxon>Culicidae</taxon>
        <taxon>Culicinae</taxon>
        <taxon>Culicini</taxon>
        <taxon>Culex</taxon>
        <taxon>Culex</taxon>
    </lineage>
</organism>
<evidence type="ECO:0000256" key="8">
    <source>
        <dbReference type="ARBA" id="ARBA00023170"/>
    </source>
</evidence>
<dbReference type="OrthoDB" id="6765072at2759"/>
<dbReference type="KEGG" id="cqu:CpipJ_CPIJ008779"/>
<feature type="transmembrane region" description="Helical" evidence="10">
    <location>
        <begin position="190"/>
        <end position="209"/>
    </location>
</feature>
<dbReference type="OMA" id="QIFYICF"/>
<evidence type="ECO:0000256" key="4">
    <source>
        <dbReference type="ARBA" id="ARBA00022692"/>
    </source>
</evidence>
<dbReference type="InParanoid" id="B0WP00"/>
<comment type="similarity">
    <text evidence="10">Belongs to the insect chemoreceptor superfamily. Heteromeric odorant receptor channel (TC 1.A.69) family.</text>
</comment>
<dbReference type="GO" id="GO:0004984">
    <property type="term" value="F:olfactory receptor activity"/>
    <property type="evidence" value="ECO:0007669"/>
    <property type="project" value="InterPro"/>
</dbReference>
<dbReference type="PhylomeDB" id="B0WP00"/>
<keyword evidence="5 10" id="KW-0552">Olfaction</keyword>
<dbReference type="InterPro" id="IPR004117">
    <property type="entry name" value="7tm6_olfct_rcpt"/>
</dbReference>